<feature type="transmembrane region" description="Helical" evidence="1">
    <location>
        <begin position="288"/>
        <end position="310"/>
    </location>
</feature>
<keyword evidence="1" id="KW-1133">Transmembrane helix</keyword>
<dbReference type="KEGG" id="smoo:SMONO_v1c07530"/>
<dbReference type="InterPro" id="IPR002656">
    <property type="entry name" value="Acyl_transf_3_dom"/>
</dbReference>
<protein>
    <recommendedName>
        <fullName evidence="2">Acyltransferase 3 domain-containing protein</fullName>
    </recommendedName>
</protein>
<feature type="transmembrane region" description="Helical" evidence="1">
    <location>
        <begin position="138"/>
        <end position="158"/>
    </location>
</feature>
<feature type="transmembrane region" description="Helical" evidence="1">
    <location>
        <begin position="108"/>
        <end position="126"/>
    </location>
</feature>
<dbReference type="AlphaFoldDB" id="A0A2K9LVC9"/>
<feature type="transmembrane region" description="Helical" evidence="1">
    <location>
        <begin position="264"/>
        <end position="282"/>
    </location>
</feature>
<evidence type="ECO:0000256" key="1">
    <source>
        <dbReference type="SAM" id="Phobius"/>
    </source>
</evidence>
<gene>
    <name evidence="3" type="ORF">SMONO_v1c07530</name>
</gene>
<keyword evidence="1" id="KW-0812">Transmembrane</keyword>
<feature type="domain" description="Acyltransferase 3" evidence="2">
    <location>
        <begin position="5"/>
        <end position="309"/>
    </location>
</feature>
<feature type="transmembrane region" description="Helical" evidence="1">
    <location>
        <begin position="63"/>
        <end position="88"/>
    </location>
</feature>
<feature type="transmembrane region" description="Helical" evidence="1">
    <location>
        <begin position="194"/>
        <end position="218"/>
    </location>
</feature>
<feature type="transmembrane region" description="Helical" evidence="1">
    <location>
        <begin position="164"/>
        <end position="182"/>
    </location>
</feature>
<proteinExistence type="predicted"/>
<reference evidence="3 4" key="1">
    <citation type="submission" date="2017-12" db="EMBL/GenBank/DDBJ databases">
        <title>Complete genome sequence of Spiroplasma monobiae MQ-1 (ATCC 33825).</title>
        <authorList>
            <person name="Tsai Y.-M."/>
            <person name="Lo W.-S."/>
            <person name="Wu P.-S."/>
            <person name="Cho S.-T."/>
            <person name="Kuo C.-H."/>
        </authorList>
    </citation>
    <scope>NUCLEOTIDE SEQUENCE [LARGE SCALE GENOMIC DNA]</scope>
    <source>
        <strain evidence="3 4">MQ-1</strain>
    </source>
</reference>
<evidence type="ECO:0000259" key="2">
    <source>
        <dbReference type="Pfam" id="PF01757"/>
    </source>
</evidence>
<feature type="transmembrane region" description="Helical" evidence="1">
    <location>
        <begin position="7"/>
        <end position="22"/>
    </location>
</feature>
<keyword evidence="1" id="KW-0472">Membrane</keyword>
<evidence type="ECO:0000313" key="3">
    <source>
        <dbReference type="EMBL" id="AUM63002.1"/>
    </source>
</evidence>
<evidence type="ECO:0000313" key="4">
    <source>
        <dbReference type="Proteomes" id="UP000234790"/>
    </source>
</evidence>
<sequence>MRKTNIELLRFIMCITVVLYHTRIDSSYVFSVFSPIIGSGVLVFGLISGYMMVDKKSPNISRLIITIFYYLFIVIALNLLLEYAFIAVVDGFESRYGKNGWLIHHGTINMWYIWALLFVYLISFGINRFLKRTNKWISLSYIFVLYLIFMFLVVYLQYYKNFSLSNIFYLTMVYMFGGWLKLHSNSLKFKNFDLLNLLAWVWLSSIMIINTLIIILVGPGKNTFFGNSNFSSVFSAISIFYLFNKLNIKDNKFLLFLGRLSIPIYFIHWSLIDLIKLFTIGITTSNEFNFLLISTIDFAVTLFISFLLLYPVEWVIKNTDILYKITLNKMKAQINAF</sequence>
<organism evidence="3 4">
    <name type="scientific">Spiroplasma monobiae MQ-1</name>
    <dbReference type="NCBI Taxonomy" id="1336748"/>
    <lineage>
        <taxon>Bacteria</taxon>
        <taxon>Bacillati</taxon>
        <taxon>Mycoplasmatota</taxon>
        <taxon>Mollicutes</taxon>
        <taxon>Entomoplasmatales</taxon>
        <taxon>Spiroplasmataceae</taxon>
        <taxon>Spiroplasma</taxon>
    </lineage>
</organism>
<dbReference type="RefSeq" id="WP_101781038.1">
    <property type="nucleotide sequence ID" value="NZ_CP025543.1"/>
</dbReference>
<accession>A0A2K9LVC9</accession>
<dbReference type="Proteomes" id="UP000234790">
    <property type="component" value="Chromosome"/>
</dbReference>
<dbReference type="EMBL" id="CP025543">
    <property type="protein sequence ID" value="AUM63002.1"/>
    <property type="molecule type" value="Genomic_DNA"/>
</dbReference>
<keyword evidence="4" id="KW-1185">Reference proteome</keyword>
<feature type="transmembrane region" description="Helical" evidence="1">
    <location>
        <begin position="28"/>
        <end position="51"/>
    </location>
</feature>
<feature type="transmembrane region" description="Helical" evidence="1">
    <location>
        <begin position="224"/>
        <end position="243"/>
    </location>
</feature>
<dbReference type="GO" id="GO:0016747">
    <property type="term" value="F:acyltransferase activity, transferring groups other than amino-acyl groups"/>
    <property type="evidence" value="ECO:0007669"/>
    <property type="project" value="InterPro"/>
</dbReference>
<dbReference type="Pfam" id="PF01757">
    <property type="entry name" value="Acyl_transf_3"/>
    <property type="match status" value="1"/>
</dbReference>
<name>A0A2K9LVC9_SPISQ</name>
<dbReference type="OrthoDB" id="388990at2"/>